<evidence type="ECO:0000313" key="1">
    <source>
        <dbReference type="EMBL" id="CDW41739.1"/>
    </source>
</evidence>
<accession>A0A0K2UTZ0</accession>
<dbReference type="AlphaFoldDB" id="A0A0K2UTZ0"/>
<reference evidence="1" key="1">
    <citation type="submission" date="2014-05" db="EMBL/GenBank/DDBJ databases">
        <authorList>
            <person name="Chronopoulou M."/>
        </authorList>
    </citation>
    <scope>NUCLEOTIDE SEQUENCE</scope>
    <source>
        <tissue evidence="1">Whole organism</tissue>
    </source>
</reference>
<sequence>MANNKEEVYCGRKRHFNFQVNRGKKIQYGSYDRKLSSVGETDIIDGMKEKDSKFMLKILADLASTPVVLLGDVRLSHSESQKYLSEYFVYKRLRSK</sequence>
<proteinExistence type="predicted"/>
<organism evidence="1">
    <name type="scientific">Lepeophtheirus salmonis</name>
    <name type="common">Salmon louse</name>
    <name type="synonym">Caligus salmonis</name>
    <dbReference type="NCBI Taxonomy" id="72036"/>
    <lineage>
        <taxon>Eukaryota</taxon>
        <taxon>Metazoa</taxon>
        <taxon>Ecdysozoa</taxon>
        <taxon>Arthropoda</taxon>
        <taxon>Crustacea</taxon>
        <taxon>Multicrustacea</taxon>
        <taxon>Hexanauplia</taxon>
        <taxon>Copepoda</taxon>
        <taxon>Siphonostomatoida</taxon>
        <taxon>Caligidae</taxon>
        <taxon>Lepeophtheirus</taxon>
    </lineage>
</organism>
<name>A0A0K2UTZ0_LEPSM</name>
<dbReference type="EMBL" id="HACA01024378">
    <property type="protein sequence ID" value="CDW41739.1"/>
    <property type="molecule type" value="Transcribed_RNA"/>
</dbReference>
<protein>
    <submittedName>
        <fullName evidence="1">Uncharacterized protein</fullName>
    </submittedName>
</protein>